<dbReference type="InterPro" id="IPR001633">
    <property type="entry name" value="EAL_dom"/>
</dbReference>
<keyword evidence="1" id="KW-0812">Transmembrane</keyword>
<dbReference type="InterPro" id="IPR000160">
    <property type="entry name" value="GGDEF_dom"/>
</dbReference>
<feature type="transmembrane region" description="Helical" evidence="1">
    <location>
        <begin position="146"/>
        <end position="163"/>
    </location>
</feature>
<dbReference type="CDD" id="cd01949">
    <property type="entry name" value="GGDEF"/>
    <property type="match status" value="1"/>
</dbReference>
<feature type="transmembrane region" description="Helical" evidence="1">
    <location>
        <begin position="47"/>
        <end position="65"/>
    </location>
</feature>
<feature type="domain" description="EAL" evidence="2">
    <location>
        <begin position="358"/>
        <end position="602"/>
    </location>
</feature>
<name>A0ABW4E3F9_9LACO</name>
<dbReference type="SMART" id="SM00267">
    <property type="entry name" value="GGDEF"/>
    <property type="match status" value="1"/>
</dbReference>
<dbReference type="PROSITE" id="PS50883">
    <property type="entry name" value="EAL"/>
    <property type="match status" value="1"/>
</dbReference>
<dbReference type="Gene3D" id="3.20.20.450">
    <property type="entry name" value="EAL domain"/>
    <property type="match status" value="1"/>
</dbReference>
<dbReference type="SUPFAM" id="SSF141868">
    <property type="entry name" value="EAL domain-like"/>
    <property type="match status" value="1"/>
</dbReference>
<keyword evidence="1" id="KW-1133">Transmembrane helix</keyword>
<dbReference type="Proteomes" id="UP001597252">
    <property type="component" value="Unassembled WGS sequence"/>
</dbReference>
<accession>A0ABW4E3F9</accession>
<dbReference type="RefSeq" id="WP_125753347.1">
    <property type="nucleotide sequence ID" value="NZ_JBHTON010000008.1"/>
</dbReference>
<evidence type="ECO:0000313" key="5">
    <source>
        <dbReference type="Proteomes" id="UP001597252"/>
    </source>
</evidence>
<evidence type="ECO:0000259" key="3">
    <source>
        <dbReference type="PROSITE" id="PS50887"/>
    </source>
</evidence>
<evidence type="ECO:0000256" key="1">
    <source>
        <dbReference type="SAM" id="Phobius"/>
    </source>
</evidence>
<feature type="domain" description="GGDEF" evidence="3">
    <location>
        <begin position="245"/>
        <end position="381"/>
    </location>
</feature>
<dbReference type="InterPro" id="IPR035919">
    <property type="entry name" value="EAL_sf"/>
</dbReference>
<dbReference type="EMBL" id="JBHTON010000008">
    <property type="protein sequence ID" value="MFD1484415.1"/>
    <property type="molecule type" value="Genomic_DNA"/>
</dbReference>
<dbReference type="InterPro" id="IPR050706">
    <property type="entry name" value="Cyclic-di-GMP_PDE-like"/>
</dbReference>
<feature type="transmembrane region" description="Helical" evidence="1">
    <location>
        <begin position="183"/>
        <end position="200"/>
    </location>
</feature>
<keyword evidence="1" id="KW-0472">Membrane</keyword>
<proteinExistence type="predicted"/>
<dbReference type="Pfam" id="PF00563">
    <property type="entry name" value="EAL"/>
    <property type="match status" value="1"/>
</dbReference>
<gene>
    <name evidence="4" type="ORF">ACFQ5J_04105</name>
</gene>
<feature type="transmembrane region" description="Helical" evidence="1">
    <location>
        <begin position="12"/>
        <end position="35"/>
    </location>
</feature>
<dbReference type="SMART" id="SM00052">
    <property type="entry name" value="EAL"/>
    <property type="match status" value="1"/>
</dbReference>
<dbReference type="NCBIfam" id="TIGR00254">
    <property type="entry name" value="GGDEF"/>
    <property type="match status" value="1"/>
</dbReference>
<dbReference type="InterPro" id="IPR043128">
    <property type="entry name" value="Rev_trsase/Diguanyl_cyclase"/>
</dbReference>
<dbReference type="Gene3D" id="3.30.70.270">
    <property type="match status" value="1"/>
</dbReference>
<evidence type="ECO:0000313" key="4">
    <source>
        <dbReference type="EMBL" id="MFD1484415.1"/>
    </source>
</evidence>
<dbReference type="Pfam" id="PF00990">
    <property type="entry name" value="GGDEF"/>
    <property type="match status" value="1"/>
</dbReference>
<dbReference type="InterPro" id="IPR029787">
    <property type="entry name" value="Nucleotide_cyclase"/>
</dbReference>
<dbReference type="PROSITE" id="PS50887">
    <property type="entry name" value="GGDEF"/>
    <property type="match status" value="1"/>
</dbReference>
<feature type="transmembrane region" description="Helical" evidence="1">
    <location>
        <begin position="122"/>
        <end position="139"/>
    </location>
</feature>
<comment type="caution">
    <text evidence="4">The sequence shown here is derived from an EMBL/GenBank/DDBJ whole genome shotgun (WGS) entry which is preliminary data.</text>
</comment>
<dbReference type="PANTHER" id="PTHR33121:SF70">
    <property type="entry name" value="SIGNALING PROTEIN YKOW"/>
    <property type="match status" value="1"/>
</dbReference>
<reference evidence="5" key="1">
    <citation type="journal article" date="2019" name="Int. J. Syst. Evol. Microbiol.">
        <title>The Global Catalogue of Microorganisms (GCM) 10K type strain sequencing project: providing services to taxonomists for standard genome sequencing and annotation.</title>
        <authorList>
            <consortium name="The Broad Institute Genomics Platform"/>
            <consortium name="The Broad Institute Genome Sequencing Center for Infectious Disease"/>
            <person name="Wu L."/>
            <person name="Ma J."/>
        </authorList>
    </citation>
    <scope>NUCLEOTIDE SEQUENCE [LARGE SCALE GENOMIC DNA]</scope>
    <source>
        <strain evidence="5">CCM 8903</strain>
    </source>
</reference>
<keyword evidence="5" id="KW-1185">Reference proteome</keyword>
<dbReference type="SUPFAM" id="SSF55073">
    <property type="entry name" value="Nucleotide cyclase"/>
    <property type="match status" value="1"/>
</dbReference>
<evidence type="ECO:0000259" key="2">
    <source>
        <dbReference type="PROSITE" id="PS50883"/>
    </source>
</evidence>
<sequence length="602" mass="67708">MHYNFSDIGLMLWTAQTLVAILFALGFIGIDAYLWESAFDQRRMHRNGYRVALSALPVVVVALLLGGEYAAYMESMLLLNLAAFILLVPLFDDQISIGEYLLRAACVVGLWVYYHGQSWSSWSLVAICAIVGLLSLIRYEQKRGQYHPLIVLLGGWFMGAAFWGTLPRMTIGLQVDGRLRGQAIVMFGILTITTAFSWQVQRRERRAQRQMAQLATYDEVTGVSAYQRDQQDLETLFATAKRQHTPLVLAAVDVDHLRKLNQDYGHLAANAILMQVAALLQARLAASGHDQHLYRFGGEEFTIALPDVDLASARELLIDCWQAVRNHDFTYAEKKLKAHISIGATVMQATDQRDDDLYKRADDSLYAAKKSGGDTLVIDRTPLASAQGAPTYAFFAQPIMYQNQRFASELLLRRFDEDNQHWVLPARFDLPVAQQVDLLYQAVAHLACSRVAINLTLAQFADPQTAAALIACYQHDAGPSALTVEIVDVPDLATTRRISAMYRDAGIRIHIDDVGSDNSYELVRELIPYVDGVKFAIQNLRQYEDDERIHERIRFWAEVARKNQLRLILEGVETQADVDFATALGITYFQGYFFAKPTLPAE</sequence>
<dbReference type="CDD" id="cd01948">
    <property type="entry name" value="EAL"/>
    <property type="match status" value="1"/>
</dbReference>
<dbReference type="PANTHER" id="PTHR33121">
    <property type="entry name" value="CYCLIC DI-GMP PHOSPHODIESTERASE PDEF"/>
    <property type="match status" value="1"/>
</dbReference>
<protein>
    <submittedName>
        <fullName evidence="4">EAL domain-containing protein</fullName>
    </submittedName>
</protein>
<organism evidence="4 5">
    <name type="scientific">Lacticaseibacillus baoqingensis</name>
    <dbReference type="NCBI Taxonomy" id="2486013"/>
    <lineage>
        <taxon>Bacteria</taxon>
        <taxon>Bacillati</taxon>
        <taxon>Bacillota</taxon>
        <taxon>Bacilli</taxon>
        <taxon>Lactobacillales</taxon>
        <taxon>Lactobacillaceae</taxon>
        <taxon>Lacticaseibacillus</taxon>
    </lineage>
</organism>